<gene>
    <name evidence="1" type="ORF">BACPLE_00078</name>
</gene>
<evidence type="ECO:0000313" key="1">
    <source>
        <dbReference type="EMBL" id="EDY97291.1"/>
    </source>
</evidence>
<dbReference type="Proteomes" id="UP000003452">
    <property type="component" value="Unassembled WGS sequence"/>
</dbReference>
<organism evidence="1 2">
    <name type="scientific">Phocaeicola plebeius (strain DSM 17135 / JCM 12973 / CCUG 54634 / M2)</name>
    <name type="common">Bacteroides plebeius</name>
    <dbReference type="NCBI Taxonomy" id="484018"/>
    <lineage>
        <taxon>Bacteria</taxon>
        <taxon>Pseudomonadati</taxon>
        <taxon>Bacteroidota</taxon>
        <taxon>Bacteroidia</taxon>
        <taxon>Bacteroidales</taxon>
        <taxon>Bacteroidaceae</taxon>
        <taxon>Phocaeicola</taxon>
    </lineage>
</organism>
<dbReference type="AlphaFoldDB" id="B5CTK3"/>
<dbReference type="HOGENOM" id="CLU_2785301_0_0_10"/>
<reference evidence="1 2" key="1">
    <citation type="submission" date="2008-08" db="EMBL/GenBank/DDBJ databases">
        <title>Draft genome sequence of Bacteroides plebeius (DSM 17135).</title>
        <authorList>
            <person name="Sudarsanam P."/>
            <person name="Ley R."/>
            <person name="Guruge J."/>
            <person name="Turnbaugh P.J."/>
            <person name="Mahowald M."/>
            <person name="Liep D."/>
            <person name="Gordon J."/>
        </authorList>
    </citation>
    <scope>NUCLEOTIDE SEQUENCE [LARGE SCALE GENOMIC DNA]</scope>
    <source>
        <strain evidence="2">DSM 17135 / JCM 12973 / M2</strain>
    </source>
</reference>
<comment type="caution">
    <text evidence="1">The sequence shown here is derived from an EMBL/GenBank/DDBJ whole genome shotgun (WGS) entry which is preliminary data.</text>
</comment>
<name>B5CTK3_PHOPM</name>
<evidence type="ECO:0000313" key="2">
    <source>
        <dbReference type="Proteomes" id="UP000003452"/>
    </source>
</evidence>
<proteinExistence type="predicted"/>
<accession>B5CTK3</accession>
<reference evidence="1 2" key="2">
    <citation type="submission" date="2008-08" db="EMBL/GenBank/DDBJ databases">
        <authorList>
            <person name="Fulton L."/>
            <person name="Clifton S."/>
            <person name="Fulton B."/>
            <person name="Xu J."/>
            <person name="Minx P."/>
            <person name="Pepin K.H."/>
            <person name="Johnson M."/>
            <person name="Thiruvilangam P."/>
            <person name="Bhonagiri V."/>
            <person name="Nash W.E."/>
            <person name="Mardis E.R."/>
            <person name="Wilson R.K."/>
        </authorList>
    </citation>
    <scope>NUCLEOTIDE SEQUENCE [LARGE SCALE GENOMIC DNA]</scope>
    <source>
        <strain evidence="2">DSM 17135 / JCM 12973 / M2</strain>
    </source>
</reference>
<sequence length="68" mass="8284">MVNISNEFSWLYVVRFLGLLLVKNLVKYKYRIRQISILLKIILVYKRTEINSYIIIFITLNLIKIYMK</sequence>
<protein>
    <submittedName>
        <fullName evidence="1">Uncharacterized protein</fullName>
    </submittedName>
</protein>
<dbReference type="EMBL" id="ABQC02000002">
    <property type="protein sequence ID" value="EDY97291.1"/>
    <property type="molecule type" value="Genomic_DNA"/>
</dbReference>